<feature type="compositionally biased region" description="Pro residues" evidence="2">
    <location>
        <begin position="137"/>
        <end position="147"/>
    </location>
</feature>
<name>G2QAH0_THET4</name>
<feature type="region of interest" description="Disordered" evidence="2">
    <location>
        <begin position="492"/>
        <end position="546"/>
    </location>
</feature>
<dbReference type="InterPro" id="IPR043987">
    <property type="entry name" value="CCZ1/INTU/HSP4_longin_1"/>
</dbReference>
<dbReference type="KEGG" id="mtm:MYCTH_2300136"/>
<proteinExistence type="inferred from homology"/>
<dbReference type="OMA" id="IYDLVWD"/>
<feature type="region of interest" description="Disordered" evidence="2">
    <location>
        <begin position="451"/>
        <end position="478"/>
    </location>
</feature>
<feature type="compositionally biased region" description="Pro residues" evidence="2">
    <location>
        <begin position="649"/>
        <end position="659"/>
    </location>
</feature>
<dbReference type="OrthoDB" id="240546at2759"/>
<feature type="domain" description="CCZ1/INTU/HSP4 first Longin" evidence="3">
    <location>
        <begin position="17"/>
        <end position="125"/>
    </location>
</feature>
<feature type="compositionally biased region" description="Basic and acidic residues" evidence="2">
    <location>
        <begin position="409"/>
        <end position="419"/>
    </location>
</feature>
<evidence type="ECO:0000256" key="1">
    <source>
        <dbReference type="ARBA" id="ARBA00005352"/>
    </source>
</evidence>
<feature type="region of interest" description="Disordered" evidence="2">
    <location>
        <begin position="131"/>
        <end position="164"/>
    </location>
</feature>
<dbReference type="GO" id="GO:0016192">
    <property type="term" value="P:vesicle-mediated transport"/>
    <property type="evidence" value="ECO:0007669"/>
    <property type="project" value="InterPro"/>
</dbReference>
<dbReference type="EMBL" id="CP003003">
    <property type="protein sequence ID" value="AEO55866.1"/>
    <property type="molecule type" value="Genomic_DNA"/>
</dbReference>
<dbReference type="PANTHER" id="PTHR13056:SF0">
    <property type="entry name" value="VACUOLAR FUSION PROTEIN CCZ1 HOMOLOG-RELATED"/>
    <property type="match status" value="1"/>
</dbReference>
<dbReference type="GO" id="GO:0035658">
    <property type="term" value="C:Mon1-Ccz1 complex"/>
    <property type="evidence" value="ECO:0007669"/>
    <property type="project" value="InterPro"/>
</dbReference>
<dbReference type="Proteomes" id="UP000007322">
    <property type="component" value="Chromosome 2"/>
</dbReference>
<dbReference type="eggNOG" id="ENOG502R325">
    <property type="taxonomic scope" value="Eukaryota"/>
</dbReference>
<evidence type="ECO:0000256" key="2">
    <source>
        <dbReference type="SAM" id="MobiDB-lite"/>
    </source>
</evidence>
<dbReference type="PANTHER" id="PTHR13056">
    <property type="entry name" value="VACUOLAR FUSION PROTEIN CCZ1 HOMOLOG-RELATED"/>
    <property type="match status" value="1"/>
</dbReference>
<reference evidence="4 5" key="1">
    <citation type="journal article" date="2011" name="Nat. Biotechnol.">
        <title>Comparative genomic analysis of the thermophilic biomass-degrading fungi Myceliophthora thermophila and Thielavia terrestris.</title>
        <authorList>
            <person name="Berka R.M."/>
            <person name="Grigoriev I.V."/>
            <person name="Otillar R."/>
            <person name="Salamov A."/>
            <person name="Grimwood J."/>
            <person name="Reid I."/>
            <person name="Ishmael N."/>
            <person name="John T."/>
            <person name="Darmond C."/>
            <person name="Moisan M.-C."/>
            <person name="Henrissat B."/>
            <person name="Coutinho P.M."/>
            <person name="Lombard V."/>
            <person name="Natvig D.O."/>
            <person name="Lindquist E."/>
            <person name="Schmutz J."/>
            <person name="Lucas S."/>
            <person name="Harris P."/>
            <person name="Powlowski J."/>
            <person name="Bellemare A."/>
            <person name="Taylor D."/>
            <person name="Butler G."/>
            <person name="de Vries R.P."/>
            <person name="Allijn I.E."/>
            <person name="van den Brink J."/>
            <person name="Ushinsky S."/>
            <person name="Storms R."/>
            <person name="Powell A.J."/>
            <person name="Paulsen I.T."/>
            <person name="Elbourne L.D.H."/>
            <person name="Baker S.E."/>
            <person name="Magnuson J."/>
            <person name="LaBoissiere S."/>
            <person name="Clutterbuck A.J."/>
            <person name="Martinez D."/>
            <person name="Wogulis M."/>
            <person name="de Leon A.L."/>
            <person name="Rey M.W."/>
            <person name="Tsang A."/>
        </authorList>
    </citation>
    <scope>NUCLEOTIDE SEQUENCE [LARGE SCALE GENOMIC DNA]</scope>
    <source>
        <strain evidence="5">ATCC 42464 / BCRC 31852 / DSM 1799</strain>
    </source>
</reference>
<organism evidence="4 5">
    <name type="scientific">Thermothelomyces thermophilus (strain ATCC 42464 / BCRC 31852 / DSM 1799)</name>
    <name type="common">Sporotrichum thermophile</name>
    <dbReference type="NCBI Taxonomy" id="573729"/>
    <lineage>
        <taxon>Eukaryota</taxon>
        <taxon>Fungi</taxon>
        <taxon>Dikarya</taxon>
        <taxon>Ascomycota</taxon>
        <taxon>Pezizomycotina</taxon>
        <taxon>Sordariomycetes</taxon>
        <taxon>Sordariomycetidae</taxon>
        <taxon>Sordariales</taxon>
        <taxon>Chaetomiaceae</taxon>
        <taxon>Thermothelomyces</taxon>
    </lineage>
</organism>
<comment type="similarity">
    <text evidence="1">Belongs to the CCZ1 family.</text>
</comment>
<sequence>MANALRTSSVVPAQLGFLAIYNPSLGTTDETVDDQIVYYASASTLSNAKERRRLLRAAKDGRPTDSISSEERNERLRQIGLAQGMVEFARSFSGGKAVDSIDTERARVVLHELEPGWWILASIDLTRLPLSPSKTPATPPTSSPPPAQARGTAPQQTRPPEYEYSAREVKPPALLLRDLLRAHALFLLHHGPSLSALYSALPRPQFGVALARYWDSFLLTWNVLLHGNPARDVLGGIKVAASGELGMGVGEEDRGSGEREVLEGMAGGAVAGLVDLVVGRFGDAGAAEKEGTRTWHAGGAGSGGSEHQRWLGQGTDVGAEDGAVFLGVGALSRRSLRAVTDWMEDVYTWGESAYGVADAPAAAGSRVKRRRRGERSGGVAKASPSGVGSKTQKKEKGEPGEPETGGDASKADRNDHTKTSAEGGEVAGGMDKMLSYLKFGYGTYWSLGTTSPPSNSDAGDESAADSAAAEDALGRESSRALDDGYFLLGLEEPKADPEQPDRPLQGGPATPRTVTVELEPEVSRQRDPNNARSPDPDAPHTSQPRTAQLRPVIYIHRPFIYILLFQPTGTVLPSWEELSRSLHSQLTTLHKPLLSSTAYRPEKPLPASLQSEIYDLVFDPKTLTIHSTIPSIPDPVFVADSTPGGLFGPSPPPPPPPKSSPTTAPWTRVEALSTHNQILNMFAGSRGEAGALERTCKTSRGWWVVWSRVLEQGQTAGADRRSPSPGGSDAGQEGANDGDGSGCGSGPAVGKEIFLVRRASDQGAGAGVRSVGAASYVGGGASAGWAEGASRLAQGIGVDTRRYIEGLLSLNR</sequence>
<feature type="region of interest" description="Disordered" evidence="2">
    <location>
        <begin position="358"/>
        <end position="426"/>
    </location>
</feature>
<dbReference type="InterPro" id="IPR013176">
    <property type="entry name" value="Ccz1"/>
</dbReference>
<keyword evidence="5" id="KW-1185">Reference proteome</keyword>
<dbReference type="VEuPathDB" id="FungiDB:MYCTH_2300136"/>
<accession>G2QAH0</accession>
<evidence type="ECO:0000313" key="4">
    <source>
        <dbReference type="EMBL" id="AEO55866.1"/>
    </source>
</evidence>
<gene>
    <name evidence="4" type="ORF">MYCTH_2300136</name>
</gene>
<feature type="region of interest" description="Disordered" evidence="2">
    <location>
        <begin position="640"/>
        <end position="664"/>
    </location>
</feature>
<dbReference type="STRING" id="573729.G2QAH0"/>
<feature type="region of interest" description="Disordered" evidence="2">
    <location>
        <begin position="714"/>
        <end position="744"/>
    </location>
</feature>
<evidence type="ECO:0000259" key="3">
    <source>
        <dbReference type="Pfam" id="PF19031"/>
    </source>
</evidence>
<dbReference type="Pfam" id="PF19031">
    <property type="entry name" value="Intu_longin_1"/>
    <property type="match status" value="1"/>
</dbReference>
<feature type="compositionally biased region" description="Basic and acidic residues" evidence="2">
    <location>
        <begin position="492"/>
        <end position="501"/>
    </location>
</feature>
<dbReference type="GeneID" id="11511790"/>
<dbReference type="AlphaFoldDB" id="G2QAH0"/>
<protein>
    <recommendedName>
        <fullName evidence="3">CCZ1/INTU/HSP4 first Longin domain-containing protein</fullName>
    </recommendedName>
</protein>
<dbReference type="InParanoid" id="G2QAH0"/>
<dbReference type="RefSeq" id="XP_003661111.1">
    <property type="nucleotide sequence ID" value="XM_003661063.1"/>
</dbReference>
<dbReference type="HOGENOM" id="CLU_009628_0_0_1"/>
<feature type="region of interest" description="Disordered" evidence="2">
    <location>
        <begin position="288"/>
        <end position="313"/>
    </location>
</feature>
<feature type="compositionally biased region" description="Basic and acidic residues" evidence="2">
    <location>
        <begin position="521"/>
        <end position="538"/>
    </location>
</feature>
<evidence type="ECO:0000313" key="5">
    <source>
        <dbReference type="Proteomes" id="UP000007322"/>
    </source>
</evidence>